<name>A0A162LVJ3_METRR</name>
<accession>A0A162LVJ3</accession>
<dbReference type="GO" id="GO:0008270">
    <property type="term" value="F:zinc ion binding"/>
    <property type="evidence" value="ECO:0007669"/>
    <property type="project" value="InterPro"/>
</dbReference>
<keyword evidence="7" id="KW-0812">Transmembrane</keyword>
<keyword evidence="9" id="KW-1185">Reference proteome</keyword>
<dbReference type="EMBL" id="AZHC01000008">
    <property type="protein sequence ID" value="OAA45460.1"/>
    <property type="molecule type" value="Genomic_DNA"/>
</dbReference>
<dbReference type="AlphaFoldDB" id="A0A162LVJ3"/>
<keyword evidence="2" id="KW-0862">Zinc</keyword>
<evidence type="ECO:0000256" key="6">
    <source>
        <dbReference type="ARBA" id="ARBA00023242"/>
    </source>
</evidence>
<dbReference type="PANTHER" id="PTHR36206">
    <property type="entry name" value="ASPERCRYPTIN BIOSYNTHESIS CLUSTER-SPECIFIC TRANSCRIPTION REGULATOR ATNN-RELATED"/>
    <property type="match status" value="1"/>
</dbReference>
<evidence type="ECO:0000256" key="1">
    <source>
        <dbReference type="ARBA" id="ARBA00022723"/>
    </source>
</evidence>
<dbReference type="InterPro" id="IPR052360">
    <property type="entry name" value="Transcr_Regulatory_Proteins"/>
</dbReference>
<feature type="transmembrane region" description="Helical" evidence="7">
    <location>
        <begin position="412"/>
        <end position="430"/>
    </location>
</feature>
<evidence type="ECO:0008006" key="10">
    <source>
        <dbReference type="Google" id="ProtNLM"/>
    </source>
</evidence>
<dbReference type="GO" id="GO:0003677">
    <property type="term" value="F:DNA binding"/>
    <property type="evidence" value="ECO:0007669"/>
    <property type="project" value="UniProtKB-KW"/>
</dbReference>
<keyword evidence="4" id="KW-0238">DNA-binding</keyword>
<keyword evidence="7" id="KW-0472">Membrane</keyword>
<dbReference type="PANTHER" id="PTHR36206:SF4">
    <property type="entry name" value="HYPOTHETICAL CONSERVED PROTEIN (EUROFUNG)-RELATED"/>
    <property type="match status" value="1"/>
</dbReference>
<evidence type="ECO:0000313" key="9">
    <source>
        <dbReference type="Proteomes" id="UP000243498"/>
    </source>
</evidence>
<reference evidence="8 9" key="1">
    <citation type="journal article" date="2016" name="Genome Biol. Evol.">
        <title>Divergent and convergent evolution of fungal pathogenicity.</title>
        <authorList>
            <person name="Shang Y."/>
            <person name="Xiao G."/>
            <person name="Zheng P."/>
            <person name="Cen K."/>
            <person name="Zhan S."/>
            <person name="Wang C."/>
        </authorList>
    </citation>
    <scope>NUCLEOTIDE SEQUENCE [LARGE SCALE GENOMIC DNA]</scope>
    <source>
        <strain evidence="8 9">RCEF 4871</strain>
    </source>
</reference>
<evidence type="ECO:0000313" key="8">
    <source>
        <dbReference type="EMBL" id="OAA45460.1"/>
    </source>
</evidence>
<evidence type="ECO:0000256" key="7">
    <source>
        <dbReference type="SAM" id="Phobius"/>
    </source>
</evidence>
<dbReference type="OMA" id="HNASIRH"/>
<dbReference type="Proteomes" id="UP000243498">
    <property type="component" value="Unassembled WGS sequence"/>
</dbReference>
<comment type="caution">
    <text evidence="8">The sequence shown here is derived from an EMBL/GenBank/DDBJ whole genome shotgun (WGS) entry which is preliminary data.</text>
</comment>
<dbReference type="CDD" id="cd00067">
    <property type="entry name" value="GAL4"/>
    <property type="match status" value="1"/>
</dbReference>
<dbReference type="InterPro" id="IPR001138">
    <property type="entry name" value="Zn2Cys6_DnaBD"/>
</dbReference>
<keyword evidence="3" id="KW-0805">Transcription regulation</keyword>
<evidence type="ECO:0000256" key="4">
    <source>
        <dbReference type="ARBA" id="ARBA00023125"/>
    </source>
</evidence>
<dbReference type="OrthoDB" id="3145928at2759"/>
<dbReference type="GO" id="GO:0000981">
    <property type="term" value="F:DNA-binding transcription factor activity, RNA polymerase II-specific"/>
    <property type="evidence" value="ECO:0007669"/>
    <property type="project" value="InterPro"/>
</dbReference>
<evidence type="ECO:0000256" key="2">
    <source>
        <dbReference type="ARBA" id="ARBA00022833"/>
    </source>
</evidence>
<keyword evidence="5" id="KW-0804">Transcription</keyword>
<gene>
    <name evidence="8" type="ORF">NOR_03249</name>
</gene>
<proteinExistence type="predicted"/>
<sequence>MASALTVVKPKAFKLKLRDSHCVRRVKCDESKPTCKKCLVLGRNCGGYAYRGGFGAPLSLCRPAQTFSPPDIQCNQQEIWMFEFLCKYAVQQVAGAFDVSFWKVDFLRATQSSPALWHASLALAAVTARMQILSTSTNTSPCNYTGQAQKYYTFALSHYNKSIQCLVPITQRCLTSGLTYRDQETLLLANILFIGICCTQDDLDQAMHHAHNNSKLFNSWKFWQHVHDSSASSPSSRGLMNADSLLTLMNFFDYQLVNSLESKNLPMWSIKRDMISCSATPFQSIVEAYFEFQSLLTGLLEIIGNTWTQADTLQGPLLSKAAVYVIELGVWQSKYKSFRRSLTAAQIQANAEGIAVLSLMYTVVEGSVGINPSGSQMAYDDRNHLFRRLADQGEELYQQLVPRVHRLAAKTALVFSPSLSVVGLFFFAGIKCRDAATRRRFIRLLEEWPRREGLWNNRNLARLCQFIVFTEEHPGHLMLQSGSRWIGPYECQCVPGALICDNHRVCHMETSLGADGQVLVTLRTVGDSKMGLPGNTETVAALGRFCRQVSDGMMTCRPLST</sequence>
<evidence type="ECO:0000256" key="5">
    <source>
        <dbReference type="ARBA" id="ARBA00023163"/>
    </source>
</evidence>
<keyword evidence="1" id="KW-0479">Metal-binding</keyword>
<keyword evidence="6" id="KW-0539">Nucleus</keyword>
<protein>
    <recommendedName>
        <fullName evidence="10">Zn(2)-C6 fungal-type domain-containing protein</fullName>
    </recommendedName>
</protein>
<evidence type="ECO:0000256" key="3">
    <source>
        <dbReference type="ARBA" id="ARBA00023015"/>
    </source>
</evidence>
<keyword evidence="7" id="KW-1133">Transmembrane helix</keyword>
<organism evidence="8 9">
    <name type="scientific">Metarhizium rileyi (strain RCEF 4871)</name>
    <name type="common">Nomuraea rileyi</name>
    <dbReference type="NCBI Taxonomy" id="1649241"/>
    <lineage>
        <taxon>Eukaryota</taxon>
        <taxon>Fungi</taxon>
        <taxon>Dikarya</taxon>
        <taxon>Ascomycota</taxon>
        <taxon>Pezizomycotina</taxon>
        <taxon>Sordariomycetes</taxon>
        <taxon>Hypocreomycetidae</taxon>
        <taxon>Hypocreales</taxon>
        <taxon>Clavicipitaceae</taxon>
        <taxon>Metarhizium</taxon>
    </lineage>
</organism>